<sequence length="599" mass="65826">MTNPEDLCGCGSGLRASRCCDLSEVDLPDPAPEWISAEAERAAAALQDGDTGSARKACGAILEAAPGHAGALALLAQLLQASGKTDAAVVLLARILRLTPDDLAAVQQLAGLLLQSGRLPEAEVQARNAVRLAPDNATSHALLAMVLTTGHCPHIGEFHYRQALELAEPDGITLANLAWNLKLQSRIDEARALYRQSVVLAPSIHLTWLGWARTEEAGRALEDASRFLARGKRLDPDRPTAAFEAALLARQGAPEAALAVLDAAALRPSGPTSDELLEKARILDRQGRPDEAFAAMLQGKALIREAGKQYAEAEAADLTTRLARFFIAPRLRRLPQPETRPLGAQPVFIVGAPRSGTTLVEQILSSHPAIAAGDELPVLSQLTVALPRMLGSPLAYPEALSELWMGDQQDGLDCLRDEYLRQARKLVPIDAGHRLFTDKMPFNEMHLGLIALMFPGAPVVHVLRHPLDVLVSMMSQDLTHGFQCATELETAARHCLRMIELVAHYRQQMPLRYLPLRYEDLVGRLEPNVRRLLAFLDVGFNRRCLRFEENRRYARTASYAQVTEKLHSRSLYRYRAYLRHLEPVLALMEPAIRTLGYEI</sequence>
<dbReference type="InterPro" id="IPR019734">
    <property type="entry name" value="TPR_rpt"/>
</dbReference>
<dbReference type="InterPro" id="IPR027417">
    <property type="entry name" value="P-loop_NTPase"/>
</dbReference>
<evidence type="ECO:0000313" key="2">
    <source>
        <dbReference type="EMBL" id="MBK1839407.1"/>
    </source>
</evidence>
<dbReference type="SUPFAM" id="SSF48452">
    <property type="entry name" value="TPR-like"/>
    <property type="match status" value="1"/>
</dbReference>
<keyword evidence="3" id="KW-1185">Reference proteome</keyword>
<accession>A0ABS1F7K6</accession>
<dbReference type="EMBL" id="JAENHM010000058">
    <property type="protein sequence ID" value="MBK1839407.1"/>
    <property type="molecule type" value="Genomic_DNA"/>
</dbReference>
<dbReference type="SUPFAM" id="SSF52540">
    <property type="entry name" value="P-loop containing nucleoside triphosphate hydrolases"/>
    <property type="match status" value="1"/>
</dbReference>
<name>A0ABS1F7K6_9PROT</name>
<dbReference type="Pfam" id="PF13469">
    <property type="entry name" value="Sulfotransfer_3"/>
    <property type="match status" value="1"/>
</dbReference>
<dbReference type="Gene3D" id="1.25.40.10">
    <property type="entry name" value="Tetratricopeptide repeat domain"/>
    <property type="match status" value="2"/>
</dbReference>
<evidence type="ECO:0000256" key="1">
    <source>
        <dbReference type="ARBA" id="ARBA00022679"/>
    </source>
</evidence>
<dbReference type="Pfam" id="PF14559">
    <property type="entry name" value="TPR_19"/>
    <property type="match status" value="1"/>
</dbReference>
<dbReference type="InterPro" id="IPR026634">
    <property type="entry name" value="TPST-like"/>
</dbReference>
<dbReference type="PANTHER" id="PTHR12788:SF10">
    <property type="entry name" value="PROTEIN-TYROSINE SULFOTRANSFERASE"/>
    <property type="match status" value="1"/>
</dbReference>
<organism evidence="2 3">
    <name type="scientific">Azospirillum endophyticum</name>
    <dbReference type="NCBI Taxonomy" id="2800326"/>
    <lineage>
        <taxon>Bacteria</taxon>
        <taxon>Pseudomonadati</taxon>
        <taxon>Pseudomonadota</taxon>
        <taxon>Alphaproteobacteria</taxon>
        <taxon>Rhodospirillales</taxon>
        <taxon>Azospirillaceae</taxon>
        <taxon>Azospirillum</taxon>
    </lineage>
</organism>
<evidence type="ECO:0000313" key="3">
    <source>
        <dbReference type="Proteomes" id="UP000652760"/>
    </source>
</evidence>
<dbReference type="Gene3D" id="3.40.50.300">
    <property type="entry name" value="P-loop containing nucleotide triphosphate hydrolases"/>
    <property type="match status" value="1"/>
</dbReference>
<keyword evidence="1" id="KW-0808">Transferase</keyword>
<reference evidence="3" key="1">
    <citation type="submission" date="2021-01" db="EMBL/GenBank/DDBJ databases">
        <title>Genome public.</title>
        <authorList>
            <person name="Liu C."/>
            <person name="Sun Q."/>
        </authorList>
    </citation>
    <scope>NUCLEOTIDE SEQUENCE [LARGE SCALE GENOMIC DNA]</scope>
    <source>
        <strain evidence="3">YIM B02556</strain>
    </source>
</reference>
<protein>
    <submittedName>
        <fullName evidence="2">Sulfotransferase</fullName>
    </submittedName>
</protein>
<proteinExistence type="predicted"/>
<dbReference type="PANTHER" id="PTHR12788">
    <property type="entry name" value="PROTEIN-TYROSINE SULFOTRANSFERASE 2"/>
    <property type="match status" value="1"/>
</dbReference>
<dbReference type="SMART" id="SM00028">
    <property type="entry name" value="TPR"/>
    <property type="match status" value="5"/>
</dbReference>
<dbReference type="Proteomes" id="UP000652760">
    <property type="component" value="Unassembled WGS sequence"/>
</dbReference>
<comment type="caution">
    <text evidence="2">The sequence shown here is derived from an EMBL/GenBank/DDBJ whole genome shotgun (WGS) entry which is preliminary data.</text>
</comment>
<gene>
    <name evidence="2" type="ORF">JHL17_18520</name>
</gene>
<dbReference type="InterPro" id="IPR011990">
    <property type="entry name" value="TPR-like_helical_dom_sf"/>
</dbReference>